<comment type="caution">
    <text evidence="5">The sequence shown here is derived from an EMBL/GenBank/DDBJ whole genome shotgun (WGS) entry which is preliminary data.</text>
</comment>
<dbReference type="RefSeq" id="WP_146856373.1">
    <property type="nucleotide sequence ID" value="NZ_BAAAHR010000003.1"/>
</dbReference>
<evidence type="ECO:0000256" key="1">
    <source>
        <dbReference type="ARBA" id="ARBA00022679"/>
    </source>
</evidence>
<keyword evidence="2 5" id="KW-0012">Acyltransferase</keyword>
<dbReference type="PANTHER" id="PTHR43877:SF2">
    <property type="entry name" value="AMINOALKYLPHOSPHONATE N-ACETYLTRANSFERASE-RELATED"/>
    <property type="match status" value="1"/>
</dbReference>
<dbReference type="CDD" id="cd04301">
    <property type="entry name" value="NAT_SF"/>
    <property type="match status" value="1"/>
</dbReference>
<dbReference type="EC" id="2.3.1.-" evidence="5"/>
<evidence type="ECO:0000313" key="5">
    <source>
        <dbReference type="EMBL" id="MBA8814398.1"/>
    </source>
</evidence>
<dbReference type="Pfam" id="PF00583">
    <property type="entry name" value="Acetyltransf_1"/>
    <property type="match status" value="1"/>
</dbReference>
<dbReference type="EMBL" id="JACGWW010000004">
    <property type="protein sequence ID" value="MBA8814398.1"/>
    <property type="molecule type" value="Genomic_DNA"/>
</dbReference>
<evidence type="ECO:0000313" key="4">
    <source>
        <dbReference type="EMBL" id="GEK84051.1"/>
    </source>
</evidence>
<dbReference type="PANTHER" id="PTHR43877">
    <property type="entry name" value="AMINOALKYLPHOSPHONATE N-ACETYLTRANSFERASE-RELATED-RELATED"/>
    <property type="match status" value="1"/>
</dbReference>
<dbReference type="GO" id="GO:0016747">
    <property type="term" value="F:acyltransferase activity, transferring groups other than amino-acyl groups"/>
    <property type="evidence" value="ECO:0007669"/>
    <property type="project" value="InterPro"/>
</dbReference>
<dbReference type="AlphaFoldDB" id="A0A7W3JKB7"/>
<evidence type="ECO:0000259" key="3">
    <source>
        <dbReference type="PROSITE" id="PS51186"/>
    </source>
</evidence>
<dbReference type="SUPFAM" id="SSF55729">
    <property type="entry name" value="Acyl-CoA N-acyltransferases (Nat)"/>
    <property type="match status" value="1"/>
</dbReference>
<name>A0A7W3JKB7_9MICO</name>
<dbReference type="OrthoDB" id="3190820at2"/>
<keyword evidence="6" id="KW-1185">Reference proteome</keyword>
<dbReference type="EMBL" id="BJUV01000026">
    <property type="protein sequence ID" value="GEK84051.1"/>
    <property type="molecule type" value="Genomic_DNA"/>
</dbReference>
<dbReference type="Gene3D" id="3.40.630.30">
    <property type="match status" value="1"/>
</dbReference>
<dbReference type="Proteomes" id="UP000321154">
    <property type="component" value="Unassembled WGS sequence"/>
</dbReference>
<evidence type="ECO:0000313" key="7">
    <source>
        <dbReference type="Proteomes" id="UP000522688"/>
    </source>
</evidence>
<dbReference type="InterPro" id="IPR016181">
    <property type="entry name" value="Acyl_CoA_acyltransferase"/>
</dbReference>
<proteinExistence type="predicted"/>
<dbReference type="InterPro" id="IPR050832">
    <property type="entry name" value="Bact_Acetyltransf"/>
</dbReference>
<reference evidence="5 7" key="2">
    <citation type="submission" date="2020-07" db="EMBL/GenBank/DDBJ databases">
        <title>Sequencing the genomes of 1000 actinobacteria strains.</title>
        <authorList>
            <person name="Klenk H.-P."/>
        </authorList>
    </citation>
    <scope>NUCLEOTIDE SEQUENCE [LARGE SCALE GENOMIC DNA]</scope>
    <source>
        <strain evidence="5 7">DSM 10309</strain>
    </source>
</reference>
<keyword evidence="1 5" id="KW-0808">Transferase</keyword>
<evidence type="ECO:0000313" key="6">
    <source>
        <dbReference type="Proteomes" id="UP000321154"/>
    </source>
</evidence>
<organism evidence="5 7">
    <name type="scientific">Frigoribacterium faeni</name>
    <dbReference type="NCBI Taxonomy" id="145483"/>
    <lineage>
        <taxon>Bacteria</taxon>
        <taxon>Bacillati</taxon>
        <taxon>Actinomycetota</taxon>
        <taxon>Actinomycetes</taxon>
        <taxon>Micrococcales</taxon>
        <taxon>Microbacteriaceae</taxon>
        <taxon>Frigoribacterium</taxon>
    </lineage>
</organism>
<feature type="domain" description="N-acetyltransferase" evidence="3">
    <location>
        <begin position="4"/>
        <end position="150"/>
    </location>
</feature>
<sequence>MPTIQIESPHSDDVLALLRQGDEFALALYPAESYYGLDLEALEADGVSLFVARDGGAALGTVAIVDRGAGSAEIKRMFVTDEARGLGIGRGLLEALEAHARRSGLSTLQLETGLPQVAAIALYEKLGYEQISRFGKYVDDPTSYCMQKHL</sequence>
<dbReference type="InterPro" id="IPR000182">
    <property type="entry name" value="GNAT_dom"/>
</dbReference>
<dbReference type="Proteomes" id="UP000522688">
    <property type="component" value="Unassembled WGS sequence"/>
</dbReference>
<evidence type="ECO:0000256" key="2">
    <source>
        <dbReference type="ARBA" id="ARBA00023315"/>
    </source>
</evidence>
<dbReference type="PROSITE" id="PS51186">
    <property type="entry name" value="GNAT"/>
    <property type="match status" value="1"/>
</dbReference>
<reference evidence="4 6" key="1">
    <citation type="submission" date="2019-07" db="EMBL/GenBank/DDBJ databases">
        <title>Whole genome shotgun sequence of Frigoribacterium faeni NBRC 103066.</title>
        <authorList>
            <person name="Hosoyama A."/>
            <person name="Uohara A."/>
            <person name="Ohji S."/>
            <person name="Ichikawa N."/>
        </authorList>
    </citation>
    <scope>NUCLEOTIDE SEQUENCE [LARGE SCALE GENOMIC DNA]</scope>
    <source>
        <strain evidence="4 6">NBRC 103066</strain>
    </source>
</reference>
<accession>A0A7W3JKB7</accession>
<protein>
    <submittedName>
        <fullName evidence="4">N-acetyltransferase</fullName>
    </submittedName>
    <submittedName>
        <fullName evidence="5">Putative acetyltransferase</fullName>
        <ecNumber evidence="5">2.3.1.-</ecNumber>
    </submittedName>
</protein>
<gene>
    <name evidence="5" type="ORF">FB463_002669</name>
    <name evidence="4" type="ORF">FFA01_23600</name>
</gene>